<protein>
    <recommendedName>
        <fullName evidence="2">E3 ubiquitin-protein ligase CHFR</fullName>
    </recommendedName>
</protein>
<dbReference type="AlphaFoldDB" id="A0A1I7YDG8"/>
<dbReference type="GO" id="GO:0004842">
    <property type="term" value="F:ubiquitin-protein transferase activity"/>
    <property type="evidence" value="ECO:0007669"/>
    <property type="project" value="TreeGrafter"/>
</dbReference>
<evidence type="ECO:0000313" key="11">
    <source>
        <dbReference type="WBParaSite" id="L893_g15012.t1"/>
    </source>
</evidence>
<dbReference type="GO" id="GO:0016567">
    <property type="term" value="P:protein ubiquitination"/>
    <property type="evidence" value="ECO:0007669"/>
    <property type="project" value="TreeGrafter"/>
</dbReference>
<dbReference type="PROSITE" id="PS50006">
    <property type="entry name" value="FHA_DOMAIN"/>
    <property type="match status" value="1"/>
</dbReference>
<feature type="compositionally biased region" description="Basic and acidic residues" evidence="7">
    <location>
        <begin position="360"/>
        <end position="373"/>
    </location>
</feature>
<dbReference type="InterPro" id="IPR052256">
    <property type="entry name" value="E3_ubiquitin-ligase_CHFR"/>
</dbReference>
<evidence type="ECO:0000256" key="3">
    <source>
        <dbReference type="ARBA" id="ARBA00022723"/>
    </source>
</evidence>
<dbReference type="SMART" id="SM00184">
    <property type="entry name" value="RING"/>
    <property type="match status" value="1"/>
</dbReference>
<dbReference type="SUPFAM" id="SSF49879">
    <property type="entry name" value="SMAD/FHA domain"/>
    <property type="match status" value="1"/>
</dbReference>
<comment type="similarity">
    <text evidence="1">Belongs to the CHFR family.</text>
</comment>
<dbReference type="PROSITE" id="PS50089">
    <property type="entry name" value="ZF_RING_2"/>
    <property type="match status" value="1"/>
</dbReference>
<accession>A0A1I7YDG8</accession>
<evidence type="ECO:0000256" key="4">
    <source>
        <dbReference type="ARBA" id="ARBA00022771"/>
    </source>
</evidence>
<evidence type="ECO:0000256" key="5">
    <source>
        <dbReference type="ARBA" id="ARBA00022833"/>
    </source>
</evidence>
<keyword evidence="3" id="KW-0479">Metal-binding</keyword>
<dbReference type="GO" id="GO:0006511">
    <property type="term" value="P:ubiquitin-dependent protein catabolic process"/>
    <property type="evidence" value="ECO:0007669"/>
    <property type="project" value="TreeGrafter"/>
</dbReference>
<dbReference type="CDD" id="cd00060">
    <property type="entry name" value="FHA"/>
    <property type="match status" value="1"/>
</dbReference>
<organism evidence="10 11">
    <name type="scientific">Steinernema glaseri</name>
    <dbReference type="NCBI Taxonomy" id="37863"/>
    <lineage>
        <taxon>Eukaryota</taxon>
        <taxon>Metazoa</taxon>
        <taxon>Ecdysozoa</taxon>
        <taxon>Nematoda</taxon>
        <taxon>Chromadorea</taxon>
        <taxon>Rhabditida</taxon>
        <taxon>Tylenchina</taxon>
        <taxon>Panagrolaimomorpha</taxon>
        <taxon>Strongyloidoidea</taxon>
        <taxon>Steinernematidae</taxon>
        <taxon>Steinernema</taxon>
    </lineage>
</organism>
<dbReference type="WBParaSite" id="L893_g15012.t1">
    <property type="protein sequence ID" value="L893_g15012.t1"/>
    <property type="gene ID" value="L893_g15012"/>
</dbReference>
<dbReference type="Proteomes" id="UP000095287">
    <property type="component" value="Unplaced"/>
</dbReference>
<name>A0A1I7YDG8_9BILA</name>
<feature type="domain" description="RING-type" evidence="9">
    <location>
        <begin position="285"/>
        <end position="330"/>
    </location>
</feature>
<keyword evidence="4 6" id="KW-0863">Zinc-finger</keyword>
<reference evidence="11" key="1">
    <citation type="submission" date="2016-11" db="UniProtKB">
        <authorList>
            <consortium name="WormBaseParasite"/>
        </authorList>
    </citation>
    <scope>IDENTIFICATION</scope>
</reference>
<sequence length="392" mass="43521">MSVVEQPSTSTTASQISLEELIINIPPNRRSGVSSSSDESLEGPQPVPYRFVLHDHVSNQTKVVEIPEHVAFISFGRHKKCTISLPRTVVLSMVHCQIVRKVVNGEIQYHLSDHSTNGTYLNGQRVESASPLLRDGATSSRVRETDRILKDGAIVGLVCKNGPRGAKDLLTATFLLDTRAKPKPRPRRSSYGIEVIGEVKRNGPIASASRPELIRTVGTGTSVEPLMIATTVQEGSTLYPSRKRQRKEEEARKAFYNELSETNPGGEMSDKVRSLINTLGNALQCAICLELLYKPVILYPCAHRFCAGCMSTLLGPLDNPNERPQCPNCRASIKSYMKDLQTREVVDGYVKFFPSELQSEEHRSSLDDQDHISSRQGNGFTPTKRIPRRGRR</sequence>
<dbReference type="Pfam" id="PF13920">
    <property type="entry name" value="zf-C3HC4_3"/>
    <property type="match status" value="1"/>
</dbReference>
<dbReference type="InterPro" id="IPR008984">
    <property type="entry name" value="SMAD_FHA_dom_sf"/>
</dbReference>
<dbReference type="GO" id="GO:0008270">
    <property type="term" value="F:zinc ion binding"/>
    <property type="evidence" value="ECO:0007669"/>
    <property type="project" value="UniProtKB-KW"/>
</dbReference>
<dbReference type="Gene3D" id="3.30.40.10">
    <property type="entry name" value="Zinc/RING finger domain, C3HC4 (zinc finger)"/>
    <property type="match status" value="1"/>
</dbReference>
<dbReference type="InterPro" id="IPR013083">
    <property type="entry name" value="Znf_RING/FYVE/PHD"/>
</dbReference>
<dbReference type="Gene3D" id="2.60.200.20">
    <property type="match status" value="1"/>
</dbReference>
<evidence type="ECO:0000256" key="7">
    <source>
        <dbReference type="SAM" id="MobiDB-lite"/>
    </source>
</evidence>
<feature type="region of interest" description="Disordered" evidence="7">
    <location>
        <begin position="360"/>
        <end position="392"/>
    </location>
</feature>
<evidence type="ECO:0000259" key="9">
    <source>
        <dbReference type="PROSITE" id="PS50089"/>
    </source>
</evidence>
<dbReference type="InterPro" id="IPR000253">
    <property type="entry name" value="FHA_dom"/>
</dbReference>
<keyword evidence="5" id="KW-0862">Zinc</keyword>
<dbReference type="Pfam" id="PF00498">
    <property type="entry name" value="FHA"/>
    <property type="match status" value="1"/>
</dbReference>
<evidence type="ECO:0000256" key="6">
    <source>
        <dbReference type="PROSITE-ProRule" id="PRU00175"/>
    </source>
</evidence>
<keyword evidence="10" id="KW-1185">Reference proteome</keyword>
<dbReference type="InterPro" id="IPR017907">
    <property type="entry name" value="Znf_RING_CS"/>
</dbReference>
<proteinExistence type="inferred from homology"/>
<dbReference type="PANTHER" id="PTHR16079">
    <property type="entry name" value="UBIQUITIN LIGASE PROTEIN CHFR"/>
    <property type="match status" value="1"/>
</dbReference>
<dbReference type="PANTHER" id="PTHR16079:SF4">
    <property type="entry name" value="E3 UBIQUITIN-PROTEIN LIGASE CHFR"/>
    <property type="match status" value="1"/>
</dbReference>
<dbReference type="InterPro" id="IPR001841">
    <property type="entry name" value="Znf_RING"/>
</dbReference>
<evidence type="ECO:0000256" key="1">
    <source>
        <dbReference type="ARBA" id="ARBA00005797"/>
    </source>
</evidence>
<evidence type="ECO:0000259" key="8">
    <source>
        <dbReference type="PROSITE" id="PS50006"/>
    </source>
</evidence>
<dbReference type="SUPFAM" id="SSF57850">
    <property type="entry name" value="RING/U-box"/>
    <property type="match status" value="1"/>
</dbReference>
<dbReference type="GO" id="GO:0005634">
    <property type="term" value="C:nucleus"/>
    <property type="evidence" value="ECO:0007669"/>
    <property type="project" value="TreeGrafter"/>
</dbReference>
<feature type="domain" description="FHA" evidence="8">
    <location>
        <begin position="73"/>
        <end position="126"/>
    </location>
</feature>
<evidence type="ECO:0000313" key="10">
    <source>
        <dbReference type="Proteomes" id="UP000095287"/>
    </source>
</evidence>
<dbReference type="PROSITE" id="PS00518">
    <property type="entry name" value="ZF_RING_1"/>
    <property type="match status" value="1"/>
</dbReference>
<evidence type="ECO:0000256" key="2">
    <source>
        <dbReference type="ARBA" id="ARBA00017908"/>
    </source>
</evidence>
<dbReference type="SMART" id="SM00240">
    <property type="entry name" value="FHA"/>
    <property type="match status" value="1"/>
</dbReference>